<keyword evidence="1" id="KW-0175">Coiled coil</keyword>
<dbReference type="Proteomes" id="UP000266188">
    <property type="component" value="Unassembled WGS sequence"/>
</dbReference>
<dbReference type="OrthoDB" id="8954335at2759"/>
<protein>
    <recommendedName>
        <fullName evidence="3">G domain-containing protein</fullName>
    </recommendedName>
</protein>
<evidence type="ECO:0000259" key="3">
    <source>
        <dbReference type="Pfam" id="PF01926"/>
    </source>
</evidence>
<keyword evidence="5" id="KW-1185">Reference proteome</keyword>
<evidence type="ECO:0000313" key="4">
    <source>
        <dbReference type="EMBL" id="RJE22724.1"/>
    </source>
</evidence>
<proteinExistence type="predicted"/>
<sequence length="398" mass="45887">MSGSSLHNQVFIAVMGVTGSGKSTFIRTATGDETIPIGMSMKSCTADVVPYKFKHGEYEVTLIDTPGFNDTYRSETEVLRDIADWLEYTYRSPPHIKLTGIIYLQALTDRKMYGSSVRNLKMFRDLCGEKPLENVLLATTGWGVAEKAGQMSQATKKEEELRRDPDFWKPMIRRGATMCRFEDSRDSALKMIMSLVGKRPTVLQIQEELVDEGKNLSETAAGTTVNEELKRLQEKYQQELEKVQEEMQEALAARDEEMQDILRESQRRLERLREENRQAQDMLHYERRNEVRRMQNDMDSMRREMERKMEAQRLEDEMKFEGIVAQLRRHQHKVRPEQQRVIDESIRKAEKSSSKTGKGVKLLLNLLPILGSVAMSLLGFPIFLGNPFESISSLFEDN</sequence>
<dbReference type="Pfam" id="PF01926">
    <property type="entry name" value="MMR_HSR1"/>
    <property type="match status" value="1"/>
</dbReference>
<evidence type="ECO:0000256" key="2">
    <source>
        <dbReference type="SAM" id="Phobius"/>
    </source>
</evidence>
<comment type="caution">
    <text evidence="4">The sequence shown here is derived from an EMBL/GenBank/DDBJ whole genome shotgun (WGS) entry which is preliminary data.</text>
</comment>
<evidence type="ECO:0000256" key="1">
    <source>
        <dbReference type="SAM" id="Coils"/>
    </source>
</evidence>
<dbReference type="GO" id="GO:0005525">
    <property type="term" value="F:GTP binding"/>
    <property type="evidence" value="ECO:0007669"/>
    <property type="project" value="InterPro"/>
</dbReference>
<dbReference type="SUPFAM" id="SSF52540">
    <property type="entry name" value="P-loop containing nucleoside triphosphate hydrolases"/>
    <property type="match status" value="1"/>
</dbReference>
<dbReference type="InterPro" id="IPR027417">
    <property type="entry name" value="P-loop_NTPase"/>
</dbReference>
<evidence type="ECO:0000313" key="5">
    <source>
        <dbReference type="Proteomes" id="UP000266188"/>
    </source>
</evidence>
<dbReference type="InterPro" id="IPR006073">
    <property type="entry name" value="GTP-bd"/>
</dbReference>
<dbReference type="Gene3D" id="3.40.50.300">
    <property type="entry name" value="P-loop containing nucleotide triphosphate hydrolases"/>
    <property type="match status" value="1"/>
</dbReference>
<organism evidence="4 5">
    <name type="scientific">Aspergillus sclerotialis</name>
    <dbReference type="NCBI Taxonomy" id="2070753"/>
    <lineage>
        <taxon>Eukaryota</taxon>
        <taxon>Fungi</taxon>
        <taxon>Dikarya</taxon>
        <taxon>Ascomycota</taxon>
        <taxon>Pezizomycotina</taxon>
        <taxon>Eurotiomycetes</taxon>
        <taxon>Eurotiomycetidae</taxon>
        <taxon>Eurotiales</taxon>
        <taxon>Aspergillaceae</taxon>
        <taxon>Aspergillus</taxon>
        <taxon>Aspergillus subgen. Polypaecilum</taxon>
    </lineage>
</organism>
<feature type="transmembrane region" description="Helical" evidence="2">
    <location>
        <begin position="362"/>
        <end position="384"/>
    </location>
</feature>
<keyword evidence="2" id="KW-0472">Membrane</keyword>
<gene>
    <name evidence="4" type="ORF">PHISCL_04940</name>
</gene>
<dbReference type="PANTHER" id="PTHR10903">
    <property type="entry name" value="GTPASE, IMAP FAMILY MEMBER-RELATED"/>
    <property type="match status" value="1"/>
</dbReference>
<name>A0A3A2ZTV3_9EURO</name>
<reference evidence="5" key="1">
    <citation type="submission" date="2017-02" db="EMBL/GenBank/DDBJ databases">
        <authorList>
            <person name="Tafer H."/>
            <person name="Lopandic K."/>
        </authorList>
    </citation>
    <scope>NUCLEOTIDE SEQUENCE [LARGE SCALE GENOMIC DNA]</scope>
    <source>
        <strain evidence="5">CBS 366.77</strain>
    </source>
</reference>
<feature type="coiled-coil region" evidence="1">
    <location>
        <begin position="222"/>
        <end position="311"/>
    </location>
</feature>
<dbReference type="PANTHER" id="PTHR10903:SF184">
    <property type="entry name" value="GTP-BINDING PROTEIN A"/>
    <property type="match status" value="1"/>
</dbReference>
<feature type="domain" description="G" evidence="3">
    <location>
        <begin position="12"/>
        <end position="72"/>
    </location>
</feature>
<keyword evidence="2" id="KW-1133">Transmembrane helix</keyword>
<keyword evidence="2" id="KW-0812">Transmembrane</keyword>
<dbReference type="InterPro" id="IPR045058">
    <property type="entry name" value="GIMA/IAN/Toc"/>
</dbReference>
<dbReference type="EMBL" id="MVGC01000154">
    <property type="protein sequence ID" value="RJE22724.1"/>
    <property type="molecule type" value="Genomic_DNA"/>
</dbReference>
<dbReference type="AlphaFoldDB" id="A0A3A2ZTV3"/>
<accession>A0A3A2ZTV3</accession>